<dbReference type="EMBL" id="CAUOFW020002440">
    <property type="protein sequence ID" value="CAK9153702.1"/>
    <property type="molecule type" value="Genomic_DNA"/>
</dbReference>
<organism evidence="2 3">
    <name type="scientific">Ilex paraguariensis</name>
    <name type="common">yerba mate</name>
    <dbReference type="NCBI Taxonomy" id="185542"/>
    <lineage>
        <taxon>Eukaryota</taxon>
        <taxon>Viridiplantae</taxon>
        <taxon>Streptophyta</taxon>
        <taxon>Embryophyta</taxon>
        <taxon>Tracheophyta</taxon>
        <taxon>Spermatophyta</taxon>
        <taxon>Magnoliopsida</taxon>
        <taxon>eudicotyledons</taxon>
        <taxon>Gunneridae</taxon>
        <taxon>Pentapetalae</taxon>
        <taxon>asterids</taxon>
        <taxon>campanulids</taxon>
        <taxon>Aquifoliales</taxon>
        <taxon>Aquifoliaceae</taxon>
        <taxon>Ilex</taxon>
    </lineage>
</organism>
<comment type="caution">
    <text evidence="2">The sequence shown here is derived from an EMBL/GenBank/DDBJ whole genome shotgun (WGS) entry which is preliminary data.</text>
</comment>
<evidence type="ECO:0000313" key="3">
    <source>
        <dbReference type="Proteomes" id="UP001642360"/>
    </source>
</evidence>
<dbReference type="Gene3D" id="3.40.50.720">
    <property type="entry name" value="NAD(P)-binding Rossmann-like Domain"/>
    <property type="match status" value="1"/>
</dbReference>
<reference evidence="2 3" key="1">
    <citation type="submission" date="2024-02" db="EMBL/GenBank/DDBJ databases">
        <authorList>
            <person name="Vignale AGUSTIN F."/>
            <person name="Sosa J E."/>
            <person name="Modenutti C."/>
        </authorList>
    </citation>
    <scope>NUCLEOTIDE SEQUENCE [LARGE SCALE GENOMIC DNA]</scope>
</reference>
<dbReference type="AlphaFoldDB" id="A0ABC8SGL5"/>
<gene>
    <name evidence="1" type="ORF">ILEXP_LOCUS12648</name>
    <name evidence="2" type="ORF">ILEXP_LOCUS21991</name>
</gene>
<dbReference type="InterPro" id="IPR036291">
    <property type="entry name" value="NAD(P)-bd_dom_sf"/>
</dbReference>
<sequence>MYDAGQEILSSGIYTYVDVRDVAYAHVQALEIASANGRYCLVETVTYSSETRKILHKFYPALNLLEKCKDEKPVIPPFQVSKERAKSLGIDFLPLEVSLRDTVESLREKKFLSF</sequence>
<name>A0ABC8SGL5_9AQUA</name>
<keyword evidence="3" id="KW-1185">Reference proteome</keyword>
<dbReference type="Proteomes" id="UP001642360">
    <property type="component" value="Unassembled WGS sequence"/>
</dbReference>
<dbReference type="SUPFAM" id="SSF51735">
    <property type="entry name" value="NAD(P)-binding Rossmann-fold domains"/>
    <property type="match status" value="1"/>
</dbReference>
<proteinExistence type="predicted"/>
<evidence type="ECO:0000313" key="2">
    <source>
        <dbReference type="EMBL" id="CAK9153702.1"/>
    </source>
</evidence>
<evidence type="ECO:0008006" key="4">
    <source>
        <dbReference type="Google" id="ProtNLM"/>
    </source>
</evidence>
<accession>A0ABC8SGL5</accession>
<protein>
    <recommendedName>
        <fullName evidence="4">Cinnamoyl CoA reductase</fullName>
    </recommendedName>
</protein>
<evidence type="ECO:0000313" key="1">
    <source>
        <dbReference type="EMBL" id="CAK9144873.1"/>
    </source>
</evidence>
<dbReference type="EMBL" id="CAUOFW020001427">
    <property type="protein sequence ID" value="CAK9144873.1"/>
    <property type="molecule type" value="Genomic_DNA"/>
</dbReference>